<evidence type="ECO:0000256" key="1">
    <source>
        <dbReference type="ARBA" id="ARBA00022630"/>
    </source>
</evidence>
<accession>S8BR54</accession>
<dbReference type="InterPro" id="IPR036188">
    <property type="entry name" value="FAD/NAD-bd_sf"/>
</dbReference>
<comment type="caution">
    <text evidence="4">The sequence shown here is derived from an EMBL/GenBank/DDBJ whole genome shotgun (WGS) entry which is preliminary data.</text>
</comment>
<dbReference type="EMBL" id="AQGS01000612">
    <property type="protein sequence ID" value="EPS37742.1"/>
    <property type="molecule type" value="Genomic_DNA"/>
</dbReference>
<evidence type="ECO:0008006" key="6">
    <source>
        <dbReference type="Google" id="ProtNLM"/>
    </source>
</evidence>
<keyword evidence="3" id="KW-0560">Oxidoreductase</keyword>
<dbReference type="Pfam" id="PF13450">
    <property type="entry name" value="NAD_binding_8"/>
    <property type="match status" value="1"/>
</dbReference>
<dbReference type="AlphaFoldDB" id="S8BR54"/>
<dbReference type="SUPFAM" id="SSF51905">
    <property type="entry name" value="FAD/NAD(P)-binding domain"/>
    <property type="match status" value="2"/>
</dbReference>
<evidence type="ECO:0000313" key="5">
    <source>
        <dbReference type="Proteomes" id="UP000015100"/>
    </source>
</evidence>
<keyword evidence="1" id="KW-0285">Flavoprotein</keyword>
<dbReference type="InterPro" id="IPR050346">
    <property type="entry name" value="FMO-like"/>
</dbReference>
<dbReference type="STRING" id="1284197.S8BR54"/>
<dbReference type="PANTHER" id="PTHR23023">
    <property type="entry name" value="DIMETHYLANILINE MONOOXYGENASE"/>
    <property type="match status" value="1"/>
</dbReference>
<dbReference type="Proteomes" id="UP000015100">
    <property type="component" value="Unassembled WGS sequence"/>
</dbReference>
<dbReference type="HOGENOM" id="CLU_019225_1_0_1"/>
<reference evidence="4 5" key="1">
    <citation type="journal article" date="2013" name="PLoS Genet.">
        <title>Genomic mechanisms accounting for the adaptation to parasitism in nematode-trapping fungi.</title>
        <authorList>
            <person name="Meerupati T."/>
            <person name="Andersson K.M."/>
            <person name="Friman E."/>
            <person name="Kumar D."/>
            <person name="Tunlid A."/>
            <person name="Ahren D."/>
        </authorList>
    </citation>
    <scope>NUCLEOTIDE SEQUENCE [LARGE SCALE GENOMIC DNA]</scope>
    <source>
        <strain evidence="4 5">CBS 200.50</strain>
    </source>
</reference>
<organism evidence="4 5">
    <name type="scientific">Dactylellina haptotyla (strain CBS 200.50)</name>
    <name type="common">Nematode-trapping fungus</name>
    <name type="synonym">Monacrosporium haptotylum</name>
    <dbReference type="NCBI Taxonomy" id="1284197"/>
    <lineage>
        <taxon>Eukaryota</taxon>
        <taxon>Fungi</taxon>
        <taxon>Dikarya</taxon>
        <taxon>Ascomycota</taxon>
        <taxon>Pezizomycotina</taxon>
        <taxon>Orbiliomycetes</taxon>
        <taxon>Orbiliales</taxon>
        <taxon>Orbiliaceae</taxon>
        <taxon>Dactylellina</taxon>
    </lineage>
</organism>
<proteinExistence type="predicted"/>
<keyword evidence="2" id="KW-0274">FAD</keyword>
<sequence>MASIPIGSSANSSDEFDLIIVGAGLYGLYTAKTFLELCPSMNLLIVDSLSSPGGVWAKERIYPGLYVQVLPQYFELPELRYEEVSGLEYNSRGFILGESWSKYFEAWVDKVGIREKIRFNTTVQNITRHEDGKWKCQISDTGEVLSASKLIIAIGITSVPRFPNIDTSKCTVPVLHQRYLGERKDDWQGEKQQVVTVYGAGKSSMDTLVQLRKAGKRVKWVIRKGGRGPPWLLDSNASSLIFTRFSGMVLPAMYPGTDGFARMHTFFKQTSIGRSLTSGFMGIAKTLTLANVGKISNDNLRQAIPEINPMWMYHVTAIDNYEVPVYDHLRDGTIEVIRDNIVSTEGDTITLESGEKFSTDAVIFATGWRTNFPFFSEELAMQLGLPSTACTEEFNKKWKDLETEADKRVFSTNPYLETAPVPPRIPPQEASPFRLYHHAVPTNPSFADGSIAILGSASVAATTHYVPVISLWTAVYMLGKMELPDTAEMEKAAAYELRFNQIRHVGITNDFPWISWDYMGVMSKLLTEMGMKPWLKGGFFGELFSMQTAHGFGVPSQKWIASASSPQ</sequence>
<dbReference type="GO" id="GO:0016491">
    <property type="term" value="F:oxidoreductase activity"/>
    <property type="evidence" value="ECO:0007669"/>
    <property type="project" value="UniProtKB-KW"/>
</dbReference>
<evidence type="ECO:0000256" key="3">
    <source>
        <dbReference type="ARBA" id="ARBA00023002"/>
    </source>
</evidence>
<dbReference type="OrthoDB" id="2915840at2759"/>
<dbReference type="Gene3D" id="3.50.50.60">
    <property type="entry name" value="FAD/NAD(P)-binding domain"/>
    <property type="match status" value="1"/>
</dbReference>
<dbReference type="OMA" id="ILGQIHT"/>
<evidence type="ECO:0000313" key="4">
    <source>
        <dbReference type="EMBL" id="EPS37742.1"/>
    </source>
</evidence>
<reference evidence="5" key="2">
    <citation type="submission" date="2013-04" db="EMBL/GenBank/DDBJ databases">
        <title>Genomic mechanisms accounting for the adaptation to parasitism in nematode-trapping fungi.</title>
        <authorList>
            <person name="Ahren D.G."/>
        </authorList>
    </citation>
    <scope>NUCLEOTIDE SEQUENCE [LARGE SCALE GENOMIC DNA]</scope>
    <source>
        <strain evidence="5">CBS 200.50</strain>
    </source>
</reference>
<protein>
    <recommendedName>
        <fullName evidence="6">L-ornithine N(5)-oxygenase</fullName>
    </recommendedName>
</protein>
<evidence type="ECO:0000256" key="2">
    <source>
        <dbReference type="ARBA" id="ARBA00022827"/>
    </source>
</evidence>
<keyword evidence="5" id="KW-1185">Reference proteome</keyword>
<name>S8BR54_DACHA</name>
<dbReference type="eggNOG" id="KOG1399">
    <property type="taxonomic scope" value="Eukaryota"/>
</dbReference>
<dbReference type="Pfam" id="PF13738">
    <property type="entry name" value="Pyr_redox_3"/>
    <property type="match status" value="1"/>
</dbReference>
<gene>
    <name evidence="4" type="ORF">H072_8534</name>
</gene>